<proteinExistence type="predicted"/>
<dbReference type="EMBL" id="CP012808">
    <property type="protein sequence ID" value="ALH94295.1"/>
    <property type="molecule type" value="Genomic_DNA"/>
</dbReference>
<evidence type="ECO:0000256" key="2">
    <source>
        <dbReference type="ARBA" id="ARBA00022692"/>
    </source>
</evidence>
<dbReference type="AlphaFoldDB" id="A0A0N9VAM2"/>
<dbReference type="RefSeq" id="WP_054580208.1">
    <property type="nucleotide sequence ID" value="NZ_CP012808.1"/>
</dbReference>
<evidence type="ECO:0000313" key="6">
    <source>
        <dbReference type="EMBL" id="ALH94295.1"/>
    </source>
</evidence>
<keyword evidence="5" id="KW-0732">Signal</keyword>
<keyword evidence="7" id="KW-1185">Reference proteome</keyword>
<keyword evidence="3" id="KW-1133">Transmembrane helix</keyword>
<dbReference type="SUPFAM" id="SSF74653">
    <property type="entry name" value="TolA/TonB C-terminal domain"/>
    <property type="match status" value="2"/>
</dbReference>
<protein>
    <submittedName>
        <fullName evidence="6">TonB-dependent receptor</fullName>
    </submittedName>
</protein>
<dbReference type="STRING" id="1324350.AOY20_01355"/>
<accession>A0A0N9VAM2</accession>
<dbReference type="NCBIfam" id="TIGR01352">
    <property type="entry name" value="tonB_Cterm"/>
    <property type="match status" value="1"/>
</dbReference>
<organism evidence="6 7">
    <name type="scientific">Acinetobacter equi</name>
    <dbReference type="NCBI Taxonomy" id="1324350"/>
    <lineage>
        <taxon>Bacteria</taxon>
        <taxon>Pseudomonadati</taxon>
        <taxon>Pseudomonadota</taxon>
        <taxon>Gammaproteobacteria</taxon>
        <taxon>Moraxellales</taxon>
        <taxon>Moraxellaceae</taxon>
        <taxon>Acinetobacter</taxon>
    </lineage>
</organism>
<dbReference type="GO" id="GO:0016020">
    <property type="term" value="C:membrane"/>
    <property type="evidence" value="ECO:0007669"/>
    <property type="project" value="UniProtKB-SubCell"/>
</dbReference>
<evidence type="ECO:0000256" key="3">
    <source>
        <dbReference type="ARBA" id="ARBA00022989"/>
    </source>
</evidence>
<dbReference type="InterPro" id="IPR006260">
    <property type="entry name" value="TonB/TolA_C"/>
</dbReference>
<keyword evidence="6" id="KW-0675">Receptor</keyword>
<evidence type="ECO:0000313" key="7">
    <source>
        <dbReference type="Proteomes" id="UP000064939"/>
    </source>
</evidence>
<dbReference type="OrthoDB" id="6712115at2"/>
<dbReference type="Proteomes" id="UP000064939">
    <property type="component" value="Chromosome"/>
</dbReference>
<name>A0A0N9VAM2_9GAMM</name>
<gene>
    <name evidence="6" type="ORF">AOY20_01355</name>
</gene>
<reference evidence="6 7" key="1">
    <citation type="journal article" date="2015" name="Int. J. Syst. Evol. Microbiol.">
        <title>Acinetobacter equi sp. nov. isolated from horse faeces.</title>
        <authorList>
            <person name="Poppel M.T."/>
            <person name="Skiebe E."/>
            <person name="Laue M."/>
            <person name="Bergmann H."/>
            <person name="Ebersberger I."/>
            <person name="Garn T."/>
            <person name="Fruth A."/>
            <person name="Baumgardt S."/>
            <person name="Busse H.J."/>
            <person name="Wilharm G."/>
        </authorList>
    </citation>
    <scope>NUCLEOTIDE SEQUENCE [LARGE SCALE GENOMIC DNA]</scope>
    <source>
        <strain evidence="6 7">114</strain>
    </source>
</reference>
<sequence>MKKIICLSILLSMGFTAAHSETKKIHQLPVLETSALVPHLTTRISWSQFPQPKYNIEDLKSRDRSAVIRVEADETGTVTKTSVQESTGLTHLDNILLSAIRNAKVKPYIQDEIPVAVIGYQTFNLRLSHNDQESCDFTFQSENWIKQNSDKKTAFKYKIQPHIEISTDDLKGHDRTINFSLKVDKHGNVNKVDIRKGSGSYDLDQNLVQAVMHTPLEIKRTASTLWMYKKSKFKDSIQFKLDKCQ</sequence>
<keyword evidence="2" id="KW-0812">Transmembrane</keyword>
<keyword evidence="4" id="KW-0472">Membrane</keyword>
<evidence type="ECO:0000256" key="4">
    <source>
        <dbReference type="ARBA" id="ARBA00023136"/>
    </source>
</evidence>
<feature type="chain" id="PRO_5006039352" evidence="5">
    <location>
        <begin position="21"/>
        <end position="245"/>
    </location>
</feature>
<comment type="subcellular location">
    <subcellularLocation>
        <location evidence="1">Membrane</location>
        <topology evidence="1">Single-pass membrane protein</topology>
    </subcellularLocation>
</comment>
<dbReference type="Gene3D" id="3.30.1150.10">
    <property type="match status" value="1"/>
</dbReference>
<feature type="signal peptide" evidence="5">
    <location>
        <begin position="1"/>
        <end position="20"/>
    </location>
</feature>
<dbReference type="KEGG" id="aei:AOY20_01355"/>
<evidence type="ECO:0000256" key="1">
    <source>
        <dbReference type="ARBA" id="ARBA00004167"/>
    </source>
</evidence>
<evidence type="ECO:0000256" key="5">
    <source>
        <dbReference type="SAM" id="SignalP"/>
    </source>
</evidence>